<accession>A0A9P5Y985</accession>
<dbReference type="EMBL" id="MU150250">
    <property type="protein sequence ID" value="KAF9465004.1"/>
    <property type="molecule type" value="Genomic_DNA"/>
</dbReference>
<feature type="region of interest" description="Disordered" evidence="1">
    <location>
        <begin position="106"/>
        <end position="138"/>
    </location>
</feature>
<evidence type="ECO:0000313" key="3">
    <source>
        <dbReference type="Proteomes" id="UP000807353"/>
    </source>
</evidence>
<keyword evidence="3" id="KW-1185">Reference proteome</keyword>
<sequence>MANSHTQARASIDLGAGLVNSPFTGNRNKMVRNHPPRLQHSPSLPNIWFPPHSGPIPSRIEDSNRDLLERPVSPTLTLGQKTSITSSLTPKKPLKLQMRRRIDHDHGHSLLTPPLTPSSSMRTTTSVGSSDNAEVAHDTGVEPQGKEQEFLSEATHFLLLGNISKMTPSDALRSSIVGSLTTPPVGYGSDVCSSLSVPHKSAIFGPLNEDSIKGVFFRCQKSHGIVMLAFFDLRHAAVAKTILSTPSESPLADCIGDDPAEAGRQAWISCQFVTADELAKTIGNSSFLASVDGGFYISVQGKQTSRSTGKGELRVVDDRYLDECNVTTCHELDAENGDEPGDAKREINLTMLKSMLSSFGTLKSFSPIDPTSNKEAHIKIFCLEYYDVREANAAYAALDGQVLFGMKLQVFGREIPIDQPQCPPENEQGCSSPTFCDHSKNIIPFPSTTATAFNGGGELQIGPPGHYSQTRERFFYPEPTRQRPRSISAGQNVLSNPISPPLSFIPSLLHPAPSPTCFYNSSPVENQNLTQYPPNFSGQRPMSQFFIDHSGRPYAQASSPGVDTLSGLTHSPSFESLAPTSNTLIHQDPGLQFYGPHHDCYYCPSRSIPGTSDRYYASYSTSSPLYHPRPTQTLTGCYSTTPSPVPPPIAMNVPGYDYENSNVQSFGLPPNAVMPNWAFEPTMIATSHPTSGDFWCPEPNRIIGQGHQNVAYYAQPTRAPYPNSSPLHLSLEYPFRPIASSRSVNSFYAATVNSQFTGTTNHPRT</sequence>
<proteinExistence type="predicted"/>
<comment type="caution">
    <text evidence="2">The sequence shown here is derived from an EMBL/GenBank/DDBJ whole genome shotgun (WGS) entry which is preliminary data.</text>
</comment>
<feature type="region of interest" description="Disordered" evidence="1">
    <location>
        <begin position="25"/>
        <end position="50"/>
    </location>
</feature>
<evidence type="ECO:0000313" key="2">
    <source>
        <dbReference type="EMBL" id="KAF9465004.1"/>
    </source>
</evidence>
<organism evidence="2 3">
    <name type="scientific">Collybia nuda</name>
    <dbReference type="NCBI Taxonomy" id="64659"/>
    <lineage>
        <taxon>Eukaryota</taxon>
        <taxon>Fungi</taxon>
        <taxon>Dikarya</taxon>
        <taxon>Basidiomycota</taxon>
        <taxon>Agaricomycotina</taxon>
        <taxon>Agaricomycetes</taxon>
        <taxon>Agaricomycetidae</taxon>
        <taxon>Agaricales</taxon>
        <taxon>Tricholomatineae</taxon>
        <taxon>Clitocybaceae</taxon>
        <taxon>Collybia</taxon>
    </lineage>
</organism>
<dbReference type="AlphaFoldDB" id="A0A9P5Y985"/>
<feature type="compositionally biased region" description="Low complexity" evidence="1">
    <location>
        <begin position="109"/>
        <end position="126"/>
    </location>
</feature>
<dbReference type="Proteomes" id="UP000807353">
    <property type="component" value="Unassembled WGS sequence"/>
</dbReference>
<reference evidence="2" key="1">
    <citation type="submission" date="2020-11" db="EMBL/GenBank/DDBJ databases">
        <authorList>
            <consortium name="DOE Joint Genome Institute"/>
            <person name="Ahrendt S."/>
            <person name="Riley R."/>
            <person name="Andreopoulos W."/>
            <person name="Labutti K."/>
            <person name="Pangilinan J."/>
            <person name="Ruiz-Duenas F.J."/>
            <person name="Barrasa J.M."/>
            <person name="Sanchez-Garcia M."/>
            <person name="Camarero S."/>
            <person name="Miyauchi S."/>
            <person name="Serrano A."/>
            <person name="Linde D."/>
            <person name="Babiker R."/>
            <person name="Drula E."/>
            <person name="Ayuso-Fernandez I."/>
            <person name="Pacheco R."/>
            <person name="Padilla G."/>
            <person name="Ferreira P."/>
            <person name="Barriuso J."/>
            <person name="Kellner H."/>
            <person name="Castanera R."/>
            <person name="Alfaro M."/>
            <person name="Ramirez L."/>
            <person name="Pisabarro A.G."/>
            <person name="Kuo A."/>
            <person name="Tritt A."/>
            <person name="Lipzen A."/>
            <person name="He G."/>
            <person name="Yan M."/>
            <person name="Ng V."/>
            <person name="Cullen D."/>
            <person name="Martin F."/>
            <person name="Rosso M.-N."/>
            <person name="Henrissat B."/>
            <person name="Hibbett D."/>
            <person name="Martinez A.T."/>
            <person name="Grigoriev I.V."/>
        </authorList>
    </citation>
    <scope>NUCLEOTIDE SEQUENCE</scope>
    <source>
        <strain evidence="2">CBS 247.69</strain>
    </source>
</reference>
<evidence type="ECO:0000256" key="1">
    <source>
        <dbReference type="SAM" id="MobiDB-lite"/>
    </source>
</evidence>
<dbReference type="OrthoDB" id="417481at2759"/>
<gene>
    <name evidence="2" type="ORF">BDZ94DRAFT_431185</name>
</gene>
<name>A0A9P5Y985_9AGAR</name>
<protein>
    <submittedName>
        <fullName evidence="2">Uncharacterized protein</fullName>
    </submittedName>
</protein>